<dbReference type="InterPro" id="IPR007963">
    <property type="entry name" value="Peptidase_M61_catalytic"/>
</dbReference>
<name>A0A0J7XLM4_9SPHN</name>
<dbReference type="InterPro" id="IPR024191">
    <property type="entry name" value="Peptidase_M61"/>
</dbReference>
<accession>A0A0J7XLM4</accession>
<feature type="chain" id="PRO_5005291916" evidence="1">
    <location>
        <begin position="23"/>
        <end position="646"/>
    </location>
</feature>
<dbReference type="Gene3D" id="1.10.390.10">
    <property type="entry name" value="Neutral Protease Domain 2"/>
    <property type="match status" value="1"/>
</dbReference>
<dbReference type="PIRSF" id="PIRSF016493">
    <property type="entry name" value="Glycyl_aminpptds"/>
    <property type="match status" value="1"/>
</dbReference>
<dbReference type="EMBL" id="JACU01000008">
    <property type="protein sequence ID" value="KMS52587.1"/>
    <property type="molecule type" value="Genomic_DNA"/>
</dbReference>
<dbReference type="SUPFAM" id="SSF50156">
    <property type="entry name" value="PDZ domain-like"/>
    <property type="match status" value="1"/>
</dbReference>
<dbReference type="Proteomes" id="UP000052268">
    <property type="component" value="Unassembled WGS sequence"/>
</dbReference>
<dbReference type="OrthoDB" id="9778516at2"/>
<evidence type="ECO:0000313" key="5">
    <source>
        <dbReference type="Proteomes" id="UP000052268"/>
    </source>
</evidence>
<dbReference type="RefSeq" id="WP_059152670.1">
    <property type="nucleotide sequence ID" value="NZ_KQ130456.1"/>
</dbReference>
<evidence type="ECO:0000256" key="1">
    <source>
        <dbReference type="SAM" id="SignalP"/>
    </source>
</evidence>
<dbReference type="InterPro" id="IPR040756">
    <property type="entry name" value="Peptidase_M61_N"/>
</dbReference>
<dbReference type="AlphaFoldDB" id="A0A0J7XLM4"/>
<evidence type="ECO:0000259" key="2">
    <source>
        <dbReference type="Pfam" id="PF05299"/>
    </source>
</evidence>
<keyword evidence="5" id="KW-1185">Reference proteome</keyword>
<feature type="signal peptide" evidence="1">
    <location>
        <begin position="1"/>
        <end position="22"/>
    </location>
</feature>
<evidence type="ECO:0000259" key="3">
    <source>
        <dbReference type="Pfam" id="PF17899"/>
    </source>
</evidence>
<proteinExistence type="predicted"/>
<dbReference type="Pfam" id="PF05299">
    <property type="entry name" value="Peptidase_M61"/>
    <property type="match status" value="1"/>
</dbReference>
<evidence type="ECO:0000313" key="4">
    <source>
        <dbReference type="EMBL" id="KMS52587.1"/>
    </source>
</evidence>
<keyword evidence="1" id="KW-0732">Signal</keyword>
<gene>
    <name evidence="4" type="ORF">V474_23820</name>
</gene>
<protein>
    <submittedName>
        <fullName evidence="4">Peptidase</fullName>
    </submittedName>
</protein>
<dbReference type="InterPro" id="IPR036034">
    <property type="entry name" value="PDZ_sf"/>
</dbReference>
<reference evidence="4 5" key="1">
    <citation type="journal article" date="2015" name="G3 (Bethesda)">
        <title>Insights into Ongoing Evolution of the Hexachlorocyclohexane Catabolic Pathway from Comparative Genomics of Ten Sphingomonadaceae Strains.</title>
        <authorList>
            <person name="Pearce S.L."/>
            <person name="Oakeshott J.G."/>
            <person name="Pandey G."/>
        </authorList>
    </citation>
    <scope>NUCLEOTIDE SEQUENCE [LARGE SCALE GENOMIC DNA]</scope>
    <source>
        <strain evidence="4 5">LL02</strain>
    </source>
</reference>
<dbReference type="InterPro" id="IPR027268">
    <property type="entry name" value="Peptidase_M4/M1_CTD_sf"/>
</dbReference>
<organism evidence="4 5">
    <name type="scientific">Novosphingobium barchaimii LL02</name>
    <dbReference type="NCBI Taxonomy" id="1114963"/>
    <lineage>
        <taxon>Bacteria</taxon>
        <taxon>Pseudomonadati</taxon>
        <taxon>Pseudomonadota</taxon>
        <taxon>Alphaproteobacteria</taxon>
        <taxon>Sphingomonadales</taxon>
        <taxon>Sphingomonadaceae</taxon>
        <taxon>Novosphingobium</taxon>
    </lineage>
</organism>
<feature type="domain" description="Peptidase M61 catalytic" evidence="2">
    <location>
        <begin position="318"/>
        <end position="434"/>
    </location>
</feature>
<feature type="domain" description="Peptidase M61 N-terminal" evidence="3">
    <location>
        <begin position="54"/>
        <end position="225"/>
    </location>
</feature>
<dbReference type="Gene3D" id="2.60.40.3650">
    <property type="match status" value="1"/>
</dbReference>
<comment type="caution">
    <text evidence="4">The sequence shown here is derived from an EMBL/GenBank/DDBJ whole genome shotgun (WGS) entry which is preliminary data.</text>
</comment>
<sequence>MKYRFAATTLFASLFLSTSALAQDPTRTTPMAPPLPPEIPAARDVPYAGTVTLGIDASDIERGVYKVTQSFPVAAGTKSLTLLQPGWLPGNHSETGPYAMLANVHFFADGKEIAWVRDTVAVNAFHLALPEGTKEVTARFVHTSPLQTSEGRVTMTREMLNLQWEKMSLYPAGYYVRQVKVKPTVTFPKGWSVYTALDGMARSANTVTWSTIDYERLVDSPIFAGIYTQRWDLGEGVWMDVVADEPAQLKIAPKNLETYRNLVSEALATFGAKHFDHYDFLLALTDRMGGIGLEHHRSSENQMEPKSWTDWDTMAWDRNVIAHEFVHSWNGKFRRGADAWTPDYQQPMQNTLLWLYEGQTQFWGYFLSARSGVQSRETILGSLAGIAAKFAEGTPGRGWRSVEDTTAGPQLNRRRPLPYLSLTRSEDYYTEGALTWLEADQIIRQGTRGAKGLDDFAKAFFGVRDGDWGELTYDFDEIVTTLNGVYPYDWASFLRTRLYGTGQPAPLKGIEMAGYKLTWQDKPNPYDKGVADSRKTLDLTYSLGINLNKDGEVTSTLWDGPAFNAGIVNTAKIVAVGGHAYSEDVMKDAVTAAKSSKAPIALLIRRDDRYQTIEIDYHGGLRYPWLESTTPGKTNGLDRLLTARRN</sequence>
<dbReference type="Pfam" id="PF17899">
    <property type="entry name" value="Peptidase_M61_N"/>
    <property type="match status" value="1"/>
</dbReference>
<dbReference type="PATRIC" id="fig|1114963.3.peg.3613"/>